<keyword evidence="3" id="KW-1185">Reference proteome</keyword>
<feature type="compositionally biased region" description="Pro residues" evidence="1">
    <location>
        <begin position="39"/>
        <end position="53"/>
    </location>
</feature>
<comment type="caution">
    <text evidence="2">The sequence shown here is derived from an EMBL/GenBank/DDBJ whole genome shotgun (WGS) entry which is preliminary data.</text>
</comment>
<dbReference type="EMBL" id="JAWQEG010003275">
    <property type="protein sequence ID" value="KAK3867089.1"/>
    <property type="molecule type" value="Genomic_DNA"/>
</dbReference>
<feature type="region of interest" description="Disordered" evidence="1">
    <location>
        <begin position="20"/>
        <end position="55"/>
    </location>
</feature>
<accession>A0AAE1F3Z6</accession>
<name>A0AAE1F3Z6_PETCI</name>
<organism evidence="2 3">
    <name type="scientific">Petrolisthes cinctipes</name>
    <name type="common">Flat porcelain crab</name>
    <dbReference type="NCBI Taxonomy" id="88211"/>
    <lineage>
        <taxon>Eukaryota</taxon>
        <taxon>Metazoa</taxon>
        <taxon>Ecdysozoa</taxon>
        <taxon>Arthropoda</taxon>
        <taxon>Crustacea</taxon>
        <taxon>Multicrustacea</taxon>
        <taxon>Malacostraca</taxon>
        <taxon>Eumalacostraca</taxon>
        <taxon>Eucarida</taxon>
        <taxon>Decapoda</taxon>
        <taxon>Pleocyemata</taxon>
        <taxon>Anomura</taxon>
        <taxon>Galatheoidea</taxon>
        <taxon>Porcellanidae</taxon>
        <taxon>Petrolisthes</taxon>
    </lineage>
</organism>
<gene>
    <name evidence="2" type="ORF">Pcinc_027403</name>
</gene>
<dbReference type="Proteomes" id="UP001286313">
    <property type="component" value="Unassembled WGS sequence"/>
</dbReference>
<evidence type="ECO:0000256" key="1">
    <source>
        <dbReference type="SAM" id="MobiDB-lite"/>
    </source>
</evidence>
<feature type="compositionally biased region" description="Pro residues" evidence="1">
    <location>
        <begin position="86"/>
        <end position="100"/>
    </location>
</feature>
<dbReference type="AlphaFoldDB" id="A0AAE1F3Z6"/>
<protein>
    <submittedName>
        <fullName evidence="2">Uncharacterized protein</fullName>
    </submittedName>
</protein>
<evidence type="ECO:0000313" key="3">
    <source>
        <dbReference type="Proteomes" id="UP001286313"/>
    </source>
</evidence>
<feature type="region of interest" description="Disordered" evidence="1">
    <location>
        <begin position="80"/>
        <end position="108"/>
    </location>
</feature>
<reference evidence="2" key="1">
    <citation type="submission" date="2023-10" db="EMBL/GenBank/DDBJ databases">
        <title>Genome assemblies of two species of porcelain crab, Petrolisthes cinctipes and Petrolisthes manimaculis (Anomura: Porcellanidae).</title>
        <authorList>
            <person name="Angst P."/>
        </authorList>
    </citation>
    <scope>NUCLEOTIDE SEQUENCE</scope>
    <source>
        <strain evidence="2">PB745_01</strain>
        <tissue evidence="2">Gill</tissue>
    </source>
</reference>
<evidence type="ECO:0000313" key="2">
    <source>
        <dbReference type="EMBL" id="KAK3867089.1"/>
    </source>
</evidence>
<sequence>MWVCGRTSRVGCNRRQLYLSSSQPPSVPISLHTPIAQSHPPPPVSQSHPPPPVSLSLHQSLSAFTTNISVILHHQSPLTSISSYQPSPPISQSHPPPPSPLSLHQSLSPSTISSSYSFLHLHQSLTASTTSSSQPPSPVPLSLHHQSLSMYLGKEEYI</sequence>
<proteinExistence type="predicted"/>